<feature type="region of interest" description="Disordered" evidence="1">
    <location>
        <begin position="92"/>
        <end position="118"/>
    </location>
</feature>
<dbReference type="Pfam" id="PF09720">
    <property type="entry name" value="Unstab_antitox"/>
    <property type="match status" value="1"/>
</dbReference>
<accession>A0ABU9AXL8</accession>
<feature type="compositionally biased region" description="Gly residues" evidence="1">
    <location>
        <begin position="109"/>
        <end position="118"/>
    </location>
</feature>
<dbReference type="InterPro" id="IPR013406">
    <property type="entry name" value="CHP02574_addiction_mod"/>
</dbReference>
<dbReference type="RefSeq" id="WP_341405628.1">
    <property type="nucleotide sequence ID" value="NZ_JBBUKT010000005.1"/>
</dbReference>
<evidence type="ECO:0000313" key="2">
    <source>
        <dbReference type="EMBL" id="MEK7951871.1"/>
    </source>
</evidence>
<evidence type="ECO:0000313" key="3">
    <source>
        <dbReference type="Proteomes" id="UP001371305"/>
    </source>
</evidence>
<evidence type="ECO:0000256" key="1">
    <source>
        <dbReference type="SAM" id="MobiDB-lite"/>
    </source>
</evidence>
<proteinExistence type="predicted"/>
<dbReference type="Proteomes" id="UP001371305">
    <property type="component" value="Unassembled WGS sequence"/>
</dbReference>
<gene>
    <name evidence="2" type="ORF">WKV53_15250</name>
</gene>
<sequence length="118" mass="12389">MSEKSQALLEAALALDPEDRRWLTEALLHSFGEGEADEEGIRIAEERMAEVERGEARMVPWDEAMRATRVGVMGAECADHFGGNAGLGGGEGLLGGSSPPEGGTTYAWGGLGGTIRAE</sequence>
<feature type="compositionally biased region" description="Low complexity" evidence="1">
    <location>
        <begin position="96"/>
        <end position="108"/>
    </location>
</feature>
<organism evidence="2 3">
    <name type="scientific">Luteolibacter soli</name>
    <dbReference type="NCBI Taxonomy" id="3135280"/>
    <lineage>
        <taxon>Bacteria</taxon>
        <taxon>Pseudomonadati</taxon>
        <taxon>Verrucomicrobiota</taxon>
        <taxon>Verrucomicrobiia</taxon>
        <taxon>Verrucomicrobiales</taxon>
        <taxon>Verrucomicrobiaceae</taxon>
        <taxon>Luteolibacter</taxon>
    </lineage>
</organism>
<keyword evidence="3" id="KW-1185">Reference proteome</keyword>
<name>A0ABU9AXL8_9BACT</name>
<dbReference type="EMBL" id="JBBUKT010000005">
    <property type="protein sequence ID" value="MEK7951871.1"/>
    <property type="molecule type" value="Genomic_DNA"/>
</dbReference>
<protein>
    <submittedName>
        <fullName evidence="2">Addiction module protein</fullName>
    </submittedName>
</protein>
<reference evidence="2 3" key="1">
    <citation type="submission" date="2024-04" db="EMBL/GenBank/DDBJ databases">
        <title>Luteolibacter sp. isolated from soil.</title>
        <authorList>
            <person name="An J."/>
        </authorList>
    </citation>
    <scope>NUCLEOTIDE SEQUENCE [LARGE SCALE GENOMIC DNA]</scope>
    <source>
        <strain evidence="2 3">Y139</strain>
    </source>
</reference>
<comment type="caution">
    <text evidence="2">The sequence shown here is derived from an EMBL/GenBank/DDBJ whole genome shotgun (WGS) entry which is preliminary data.</text>
</comment>